<sequence>MASTSMNALSPPPSFLATLGTPAIRLFENILLASGAANLPAPDVESSCCTAWVQKDSACLVCFYRSQPRPSY</sequence>
<name>A0A9D4SYH6_RHISA</name>
<protein>
    <submittedName>
        <fullName evidence="1">Uncharacterized protein</fullName>
    </submittedName>
</protein>
<organism evidence="1 2">
    <name type="scientific">Rhipicephalus sanguineus</name>
    <name type="common">Brown dog tick</name>
    <name type="synonym">Ixodes sanguineus</name>
    <dbReference type="NCBI Taxonomy" id="34632"/>
    <lineage>
        <taxon>Eukaryota</taxon>
        <taxon>Metazoa</taxon>
        <taxon>Ecdysozoa</taxon>
        <taxon>Arthropoda</taxon>
        <taxon>Chelicerata</taxon>
        <taxon>Arachnida</taxon>
        <taxon>Acari</taxon>
        <taxon>Parasitiformes</taxon>
        <taxon>Ixodida</taxon>
        <taxon>Ixodoidea</taxon>
        <taxon>Ixodidae</taxon>
        <taxon>Rhipicephalinae</taxon>
        <taxon>Rhipicephalus</taxon>
        <taxon>Rhipicephalus</taxon>
    </lineage>
</organism>
<comment type="caution">
    <text evidence="1">The sequence shown here is derived from an EMBL/GenBank/DDBJ whole genome shotgun (WGS) entry which is preliminary data.</text>
</comment>
<dbReference type="Proteomes" id="UP000821837">
    <property type="component" value="Chromosome 3"/>
</dbReference>
<dbReference type="EMBL" id="JABSTV010001249">
    <property type="protein sequence ID" value="KAH7961364.1"/>
    <property type="molecule type" value="Genomic_DNA"/>
</dbReference>
<reference evidence="1" key="2">
    <citation type="submission" date="2021-09" db="EMBL/GenBank/DDBJ databases">
        <authorList>
            <person name="Jia N."/>
            <person name="Wang J."/>
            <person name="Shi W."/>
            <person name="Du L."/>
            <person name="Sun Y."/>
            <person name="Zhan W."/>
            <person name="Jiang J."/>
            <person name="Wang Q."/>
            <person name="Zhang B."/>
            <person name="Ji P."/>
            <person name="Sakyi L.B."/>
            <person name="Cui X."/>
            <person name="Yuan T."/>
            <person name="Jiang B."/>
            <person name="Yang W."/>
            <person name="Lam T.T.-Y."/>
            <person name="Chang Q."/>
            <person name="Ding S."/>
            <person name="Wang X."/>
            <person name="Zhu J."/>
            <person name="Ruan X."/>
            <person name="Zhao L."/>
            <person name="Wei J."/>
            <person name="Que T."/>
            <person name="Du C."/>
            <person name="Cheng J."/>
            <person name="Dai P."/>
            <person name="Han X."/>
            <person name="Huang E."/>
            <person name="Gao Y."/>
            <person name="Liu J."/>
            <person name="Shao H."/>
            <person name="Ye R."/>
            <person name="Li L."/>
            <person name="Wei W."/>
            <person name="Wang X."/>
            <person name="Wang C."/>
            <person name="Huo Q."/>
            <person name="Li W."/>
            <person name="Guo W."/>
            <person name="Chen H."/>
            <person name="Chen S."/>
            <person name="Zhou L."/>
            <person name="Zhou L."/>
            <person name="Ni X."/>
            <person name="Tian J."/>
            <person name="Zhou Y."/>
            <person name="Sheng Y."/>
            <person name="Liu T."/>
            <person name="Pan Y."/>
            <person name="Xia L."/>
            <person name="Li J."/>
            <person name="Zhao F."/>
            <person name="Cao W."/>
        </authorList>
    </citation>
    <scope>NUCLEOTIDE SEQUENCE</scope>
    <source>
        <strain evidence="1">Rsan-2018</strain>
        <tissue evidence="1">Larvae</tissue>
    </source>
</reference>
<reference evidence="1" key="1">
    <citation type="journal article" date="2020" name="Cell">
        <title>Large-Scale Comparative Analyses of Tick Genomes Elucidate Their Genetic Diversity and Vector Capacities.</title>
        <authorList>
            <consortium name="Tick Genome and Microbiome Consortium (TIGMIC)"/>
            <person name="Jia N."/>
            <person name="Wang J."/>
            <person name="Shi W."/>
            <person name="Du L."/>
            <person name="Sun Y."/>
            <person name="Zhan W."/>
            <person name="Jiang J.F."/>
            <person name="Wang Q."/>
            <person name="Zhang B."/>
            <person name="Ji P."/>
            <person name="Bell-Sakyi L."/>
            <person name="Cui X.M."/>
            <person name="Yuan T.T."/>
            <person name="Jiang B.G."/>
            <person name="Yang W.F."/>
            <person name="Lam T.T."/>
            <person name="Chang Q.C."/>
            <person name="Ding S.J."/>
            <person name="Wang X.J."/>
            <person name="Zhu J.G."/>
            <person name="Ruan X.D."/>
            <person name="Zhao L."/>
            <person name="Wei J.T."/>
            <person name="Ye R.Z."/>
            <person name="Que T.C."/>
            <person name="Du C.H."/>
            <person name="Zhou Y.H."/>
            <person name="Cheng J.X."/>
            <person name="Dai P.F."/>
            <person name="Guo W.B."/>
            <person name="Han X.H."/>
            <person name="Huang E.J."/>
            <person name="Li L.F."/>
            <person name="Wei W."/>
            <person name="Gao Y.C."/>
            <person name="Liu J.Z."/>
            <person name="Shao H.Z."/>
            <person name="Wang X."/>
            <person name="Wang C.C."/>
            <person name="Yang T.C."/>
            <person name="Huo Q.B."/>
            <person name="Li W."/>
            <person name="Chen H.Y."/>
            <person name="Chen S.E."/>
            <person name="Zhou L.G."/>
            <person name="Ni X.B."/>
            <person name="Tian J.H."/>
            <person name="Sheng Y."/>
            <person name="Liu T."/>
            <person name="Pan Y.S."/>
            <person name="Xia L.Y."/>
            <person name="Li J."/>
            <person name="Zhao F."/>
            <person name="Cao W.C."/>
        </authorList>
    </citation>
    <scope>NUCLEOTIDE SEQUENCE</scope>
    <source>
        <strain evidence="1">Rsan-2018</strain>
    </source>
</reference>
<proteinExistence type="predicted"/>
<gene>
    <name evidence="1" type="ORF">HPB52_008296</name>
</gene>
<accession>A0A9D4SYH6</accession>
<evidence type="ECO:0000313" key="1">
    <source>
        <dbReference type="EMBL" id="KAH7961364.1"/>
    </source>
</evidence>
<dbReference type="AlphaFoldDB" id="A0A9D4SYH6"/>
<keyword evidence="2" id="KW-1185">Reference proteome</keyword>
<evidence type="ECO:0000313" key="2">
    <source>
        <dbReference type="Proteomes" id="UP000821837"/>
    </source>
</evidence>